<evidence type="ECO:0000313" key="7">
    <source>
        <dbReference type="Proteomes" id="UP001159364"/>
    </source>
</evidence>
<dbReference type="Pfam" id="PF05637">
    <property type="entry name" value="Glyco_transf_34"/>
    <property type="match status" value="1"/>
</dbReference>
<evidence type="ECO:0000256" key="3">
    <source>
        <dbReference type="ARBA" id="ARBA00022679"/>
    </source>
</evidence>
<evidence type="ECO:0000256" key="5">
    <source>
        <dbReference type="ARBA" id="ARBA00023034"/>
    </source>
</evidence>
<dbReference type="Proteomes" id="UP001159364">
    <property type="component" value="Linkage Group LG12"/>
</dbReference>
<sequence length="147" mass="17250">MVYDDKNLIGLNIGSFVLRNEQWELDIPDAWAPMGPRGKIRDETGKFPTRELKGRPIFYADDQLTMGISVDIYKKMIKNYHFGLGDRRWPLVTHFAGCKPCGKFEDYSVERCLKPMDREFNFSENPLKVEDELVFIFVTFLCFSLFY</sequence>
<dbReference type="GO" id="GO:0016758">
    <property type="term" value="F:hexosyltransferase activity"/>
    <property type="evidence" value="ECO:0007669"/>
    <property type="project" value="TreeGrafter"/>
</dbReference>
<evidence type="ECO:0000256" key="2">
    <source>
        <dbReference type="ARBA" id="ARBA00022676"/>
    </source>
</evidence>
<accession>A0AAV8SBR7</accession>
<organism evidence="6 7">
    <name type="scientific">Erythroxylum novogranatense</name>
    <dbReference type="NCBI Taxonomy" id="1862640"/>
    <lineage>
        <taxon>Eukaryota</taxon>
        <taxon>Viridiplantae</taxon>
        <taxon>Streptophyta</taxon>
        <taxon>Embryophyta</taxon>
        <taxon>Tracheophyta</taxon>
        <taxon>Spermatophyta</taxon>
        <taxon>Magnoliopsida</taxon>
        <taxon>eudicotyledons</taxon>
        <taxon>Gunneridae</taxon>
        <taxon>Pentapetalae</taxon>
        <taxon>rosids</taxon>
        <taxon>fabids</taxon>
        <taxon>Malpighiales</taxon>
        <taxon>Erythroxylaceae</taxon>
        <taxon>Erythroxylum</taxon>
    </lineage>
</organism>
<dbReference type="InterPro" id="IPR008630">
    <property type="entry name" value="Glyco_trans_34"/>
</dbReference>
<dbReference type="GO" id="GO:0005768">
    <property type="term" value="C:endosome"/>
    <property type="evidence" value="ECO:0007669"/>
    <property type="project" value="TreeGrafter"/>
</dbReference>
<evidence type="ECO:0000313" key="6">
    <source>
        <dbReference type="EMBL" id="KAJ8749582.1"/>
    </source>
</evidence>
<keyword evidence="3" id="KW-0808">Transferase</keyword>
<dbReference type="PANTHER" id="PTHR31311:SF5">
    <property type="entry name" value="XYLOGLUCAN 6-XYLOSYLTRANSFERASE 2"/>
    <property type="match status" value="1"/>
</dbReference>
<dbReference type="EMBL" id="JAIWQS010000012">
    <property type="protein sequence ID" value="KAJ8749582.1"/>
    <property type="molecule type" value="Genomic_DNA"/>
</dbReference>
<keyword evidence="4" id="KW-0735">Signal-anchor</keyword>
<evidence type="ECO:0000256" key="1">
    <source>
        <dbReference type="ARBA" id="ARBA00004323"/>
    </source>
</evidence>
<comment type="caution">
    <text evidence="6">The sequence shown here is derived from an EMBL/GenBank/DDBJ whole genome shotgun (WGS) entry which is preliminary data.</text>
</comment>
<keyword evidence="4" id="KW-0812">Transmembrane</keyword>
<gene>
    <name evidence="6" type="ORF">K2173_026231</name>
</gene>
<dbReference type="GO" id="GO:0035252">
    <property type="term" value="F:UDP-xylosyltransferase activity"/>
    <property type="evidence" value="ECO:0007669"/>
    <property type="project" value="TreeGrafter"/>
</dbReference>
<dbReference type="AlphaFoldDB" id="A0AAV8SBR7"/>
<name>A0AAV8SBR7_9ROSI</name>
<keyword evidence="7" id="KW-1185">Reference proteome</keyword>
<comment type="subcellular location">
    <subcellularLocation>
        <location evidence="1">Golgi apparatus membrane</location>
        <topology evidence="1">Single-pass type II membrane protein</topology>
    </subcellularLocation>
</comment>
<dbReference type="PANTHER" id="PTHR31311">
    <property type="entry name" value="XYLOGLUCAN 6-XYLOSYLTRANSFERASE 5-RELATED-RELATED"/>
    <property type="match status" value="1"/>
</dbReference>
<proteinExistence type="predicted"/>
<protein>
    <submittedName>
        <fullName evidence="6">Uncharacterized protein</fullName>
    </submittedName>
</protein>
<reference evidence="6 7" key="1">
    <citation type="submission" date="2021-09" db="EMBL/GenBank/DDBJ databases">
        <title>Genomic insights and catalytic innovation underlie evolution of tropane alkaloids biosynthesis.</title>
        <authorList>
            <person name="Wang Y.-J."/>
            <person name="Tian T."/>
            <person name="Huang J.-P."/>
            <person name="Huang S.-X."/>
        </authorList>
    </citation>
    <scope>NUCLEOTIDE SEQUENCE [LARGE SCALE GENOMIC DNA]</scope>
    <source>
        <strain evidence="6">KIB-2018</strain>
        <tissue evidence="6">Leaf</tissue>
    </source>
</reference>
<keyword evidence="5" id="KW-0333">Golgi apparatus</keyword>
<dbReference type="GO" id="GO:0005802">
    <property type="term" value="C:trans-Golgi network"/>
    <property type="evidence" value="ECO:0007669"/>
    <property type="project" value="TreeGrafter"/>
</dbReference>
<keyword evidence="2" id="KW-0328">Glycosyltransferase</keyword>
<dbReference type="GO" id="GO:0000139">
    <property type="term" value="C:Golgi membrane"/>
    <property type="evidence" value="ECO:0007669"/>
    <property type="project" value="UniProtKB-SubCell"/>
</dbReference>
<dbReference type="GO" id="GO:0009969">
    <property type="term" value="P:xyloglucan biosynthetic process"/>
    <property type="evidence" value="ECO:0007669"/>
    <property type="project" value="TreeGrafter"/>
</dbReference>
<evidence type="ECO:0000256" key="4">
    <source>
        <dbReference type="ARBA" id="ARBA00022968"/>
    </source>
</evidence>
<dbReference type="GO" id="GO:0033843">
    <property type="term" value="F:xyloglucan 6-xylosyltransferase activity"/>
    <property type="evidence" value="ECO:0007669"/>
    <property type="project" value="TreeGrafter"/>
</dbReference>